<sequence>MEAVLLNSYEKRAAEVRMAEIQNQCTIFLGQWKDLSYLEGVPSEMLEAEVQQLSGIYNGRIMLIDSCFRICRDTYKMDEGKTIVSKDVMDCMKGEGTSHYDKKNKYIEVTTPVLEPGTGEVKGVMLVSMTTDGISDQVEFLREKGQSTLILIGVLLAGAGIVYGTTIVKPIRRIRHLVEGVTEGFEEGRVEEYTFTETKELSETLNVMLERMKTLDESRNEFVSNVSHELKTPMTSMKVLADSLLAQPDVPVELYQEFMQDLSQEIQREDKIINDLLSLVKMDKTAEHPNVQTEQMNQLIEKILKRLRPIAEKADVELILESVRPVQAEVDEVKISLAISNLVENAIKYNKEGGWVRVRINGDHKFCYIEVSDSGIGMKEEDQEHIFERFYRADKSHSREIGGTGLGLSIARKSVVMHRGTVKVYSQPGLGSTFTVRIPLTYVGAKEEKKKL</sequence>
<evidence type="ECO:0000256" key="6">
    <source>
        <dbReference type="ARBA" id="ARBA00022777"/>
    </source>
</evidence>
<organism evidence="11 12">
    <name type="scientific">Suipraeoptans intestinalis</name>
    <dbReference type="NCBI Taxonomy" id="2606628"/>
    <lineage>
        <taxon>Bacteria</taxon>
        <taxon>Bacillati</taxon>
        <taxon>Bacillota</taxon>
        <taxon>Clostridia</taxon>
        <taxon>Lachnospirales</taxon>
        <taxon>Lachnospiraceae</taxon>
        <taxon>Suipraeoptans</taxon>
    </lineage>
</organism>
<feature type="domain" description="Histidine kinase" evidence="9">
    <location>
        <begin position="225"/>
        <end position="442"/>
    </location>
</feature>
<dbReference type="Gene3D" id="3.30.565.10">
    <property type="entry name" value="Histidine kinase-like ATPase, C-terminal domain"/>
    <property type="match status" value="1"/>
</dbReference>
<comment type="catalytic activity">
    <reaction evidence="1">
        <text>ATP + protein L-histidine = ADP + protein N-phospho-L-histidine.</text>
        <dbReference type="EC" id="2.7.13.3"/>
    </reaction>
</comment>
<dbReference type="PRINTS" id="PR00344">
    <property type="entry name" value="BCTRLSENSOR"/>
</dbReference>
<dbReference type="EMBL" id="VULY01000018">
    <property type="protein sequence ID" value="MSR93246.1"/>
    <property type="molecule type" value="Genomic_DNA"/>
</dbReference>
<dbReference type="AlphaFoldDB" id="A0A6N7V079"/>
<dbReference type="InterPro" id="IPR003661">
    <property type="entry name" value="HisK_dim/P_dom"/>
</dbReference>
<keyword evidence="12" id="KW-1185">Reference proteome</keyword>
<dbReference type="GO" id="GO:0000155">
    <property type="term" value="F:phosphorelay sensor kinase activity"/>
    <property type="evidence" value="ECO:0007669"/>
    <property type="project" value="InterPro"/>
</dbReference>
<gene>
    <name evidence="11" type="ORF">FYJ34_02920</name>
</gene>
<dbReference type="InterPro" id="IPR036097">
    <property type="entry name" value="HisK_dim/P_sf"/>
</dbReference>
<accession>A0A6N7V079</accession>
<evidence type="ECO:0000256" key="5">
    <source>
        <dbReference type="ARBA" id="ARBA00022679"/>
    </source>
</evidence>
<evidence type="ECO:0000313" key="11">
    <source>
        <dbReference type="EMBL" id="MSR93246.1"/>
    </source>
</evidence>
<evidence type="ECO:0000256" key="4">
    <source>
        <dbReference type="ARBA" id="ARBA00022553"/>
    </source>
</evidence>
<evidence type="ECO:0000313" key="12">
    <source>
        <dbReference type="Proteomes" id="UP000434409"/>
    </source>
</evidence>
<feature type="domain" description="HAMP" evidence="10">
    <location>
        <begin position="165"/>
        <end position="217"/>
    </location>
</feature>
<reference evidence="11 12" key="1">
    <citation type="submission" date="2019-08" db="EMBL/GenBank/DDBJ databases">
        <title>In-depth cultivation of the pig gut microbiome towards novel bacterial diversity and tailored functional studies.</title>
        <authorList>
            <person name="Wylensek D."/>
            <person name="Hitch T.C.A."/>
            <person name="Clavel T."/>
        </authorList>
    </citation>
    <scope>NUCLEOTIDE SEQUENCE [LARGE SCALE GENOMIC DNA]</scope>
    <source>
        <strain evidence="11 12">68-1-5</strain>
    </source>
</reference>
<dbReference type="PANTHER" id="PTHR45453:SF1">
    <property type="entry name" value="PHOSPHATE REGULON SENSOR PROTEIN PHOR"/>
    <property type="match status" value="1"/>
</dbReference>
<dbReference type="SMART" id="SM00388">
    <property type="entry name" value="HisKA"/>
    <property type="match status" value="1"/>
</dbReference>
<dbReference type="SUPFAM" id="SSF55874">
    <property type="entry name" value="ATPase domain of HSP90 chaperone/DNA topoisomerase II/histidine kinase"/>
    <property type="match status" value="1"/>
</dbReference>
<dbReference type="GO" id="GO:0005886">
    <property type="term" value="C:plasma membrane"/>
    <property type="evidence" value="ECO:0007669"/>
    <property type="project" value="TreeGrafter"/>
</dbReference>
<dbReference type="InterPro" id="IPR005467">
    <property type="entry name" value="His_kinase_dom"/>
</dbReference>
<dbReference type="Pfam" id="PF00512">
    <property type="entry name" value="HisKA"/>
    <property type="match status" value="1"/>
</dbReference>
<dbReference type="GO" id="GO:0016036">
    <property type="term" value="P:cellular response to phosphate starvation"/>
    <property type="evidence" value="ECO:0007669"/>
    <property type="project" value="TreeGrafter"/>
</dbReference>
<protein>
    <recommendedName>
        <fullName evidence="3">histidine kinase</fullName>
        <ecNumber evidence="3">2.7.13.3</ecNumber>
    </recommendedName>
</protein>
<evidence type="ECO:0000256" key="7">
    <source>
        <dbReference type="ARBA" id="ARBA00023012"/>
    </source>
</evidence>
<dbReference type="EC" id="2.7.13.3" evidence="3"/>
<keyword evidence="8" id="KW-0472">Membrane</keyword>
<dbReference type="Proteomes" id="UP000434409">
    <property type="component" value="Unassembled WGS sequence"/>
</dbReference>
<dbReference type="InterPro" id="IPR036890">
    <property type="entry name" value="HATPase_C_sf"/>
</dbReference>
<dbReference type="InterPro" id="IPR003660">
    <property type="entry name" value="HAMP_dom"/>
</dbReference>
<keyword evidence="4" id="KW-0597">Phosphoprotein</keyword>
<dbReference type="InterPro" id="IPR004358">
    <property type="entry name" value="Sig_transdc_His_kin-like_C"/>
</dbReference>
<comment type="subcellular location">
    <subcellularLocation>
        <location evidence="2">Membrane</location>
    </subcellularLocation>
</comment>
<evidence type="ECO:0000259" key="10">
    <source>
        <dbReference type="PROSITE" id="PS50885"/>
    </source>
</evidence>
<dbReference type="Gene3D" id="1.10.287.130">
    <property type="match status" value="1"/>
</dbReference>
<dbReference type="GO" id="GO:0004721">
    <property type="term" value="F:phosphoprotein phosphatase activity"/>
    <property type="evidence" value="ECO:0007669"/>
    <property type="project" value="TreeGrafter"/>
</dbReference>
<proteinExistence type="predicted"/>
<dbReference type="PANTHER" id="PTHR45453">
    <property type="entry name" value="PHOSPHATE REGULON SENSOR PROTEIN PHOR"/>
    <property type="match status" value="1"/>
</dbReference>
<evidence type="ECO:0000259" key="9">
    <source>
        <dbReference type="PROSITE" id="PS50109"/>
    </source>
</evidence>
<evidence type="ECO:0000256" key="3">
    <source>
        <dbReference type="ARBA" id="ARBA00012438"/>
    </source>
</evidence>
<dbReference type="FunFam" id="3.30.565.10:FF:000006">
    <property type="entry name" value="Sensor histidine kinase WalK"/>
    <property type="match status" value="1"/>
</dbReference>
<dbReference type="CDD" id="cd00075">
    <property type="entry name" value="HATPase"/>
    <property type="match status" value="1"/>
</dbReference>
<dbReference type="CDD" id="cd00082">
    <property type="entry name" value="HisKA"/>
    <property type="match status" value="1"/>
</dbReference>
<keyword evidence="8" id="KW-0812">Transmembrane</keyword>
<evidence type="ECO:0000256" key="8">
    <source>
        <dbReference type="SAM" id="Phobius"/>
    </source>
</evidence>
<keyword evidence="7" id="KW-0902">Two-component regulatory system</keyword>
<dbReference type="SMART" id="SM00387">
    <property type="entry name" value="HATPase_c"/>
    <property type="match status" value="1"/>
</dbReference>
<dbReference type="PROSITE" id="PS50885">
    <property type="entry name" value="HAMP"/>
    <property type="match status" value="1"/>
</dbReference>
<comment type="caution">
    <text evidence="11">The sequence shown here is derived from an EMBL/GenBank/DDBJ whole genome shotgun (WGS) entry which is preliminary data.</text>
</comment>
<feature type="transmembrane region" description="Helical" evidence="8">
    <location>
        <begin position="149"/>
        <end position="168"/>
    </location>
</feature>
<dbReference type="PROSITE" id="PS50109">
    <property type="entry name" value="HIS_KIN"/>
    <property type="match status" value="1"/>
</dbReference>
<dbReference type="Pfam" id="PF02518">
    <property type="entry name" value="HATPase_c"/>
    <property type="match status" value="1"/>
</dbReference>
<evidence type="ECO:0000256" key="2">
    <source>
        <dbReference type="ARBA" id="ARBA00004370"/>
    </source>
</evidence>
<dbReference type="SUPFAM" id="SSF47384">
    <property type="entry name" value="Homodimeric domain of signal transducing histidine kinase"/>
    <property type="match status" value="1"/>
</dbReference>
<keyword evidence="6 11" id="KW-0418">Kinase</keyword>
<dbReference type="InterPro" id="IPR050351">
    <property type="entry name" value="BphY/WalK/GraS-like"/>
</dbReference>
<name>A0A6N7V079_9FIRM</name>
<dbReference type="InterPro" id="IPR003594">
    <property type="entry name" value="HATPase_dom"/>
</dbReference>
<keyword evidence="8" id="KW-1133">Transmembrane helix</keyword>
<evidence type="ECO:0000256" key="1">
    <source>
        <dbReference type="ARBA" id="ARBA00000085"/>
    </source>
</evidence>
<keyword evidence="5" id="KW-0808">Transferase</keyword>